<dbReference type="Proteomes" id="UP000011115">
    <property type="component" value="Unassembled WGS sequence"/>
</dbReference>
<dbReference type="AlphaFoldDB" id="M1DRW9"/>
<dbReference type="InParanoid" id="M1DRW9"/>
<protein>
    <recommendedName>
        <fullName evidence="1">Putative plant transposon protein domain-containing protein</fullName>
    </recommendedName>
</protein>
<feature type="domain" description="Putative plant transposon protein" evidence="1">
    <location>
        <begin position="191"/>
        <end position="264"/>
    </location>
</feature>
<organism evidence="2 3">
    <name type="scientific">Solanum tuberosum</name>
    <name type="common">Potato</name>
    <dbReference type="NCBI Taxonomy" id="4113"/>
    <lineage>
        <taxon>Eukaryota</taxon>
        <taxon>Viridiplantae</taxon>
        <taxon>Streptophyta</taxon>
        <taxon>Embryophyta</taxon>
        <taxon>Tracheophyta</taxon>
        <taxon>Spermatophyta</taxon>
        <taxon>Magnoliopsida</taxon>
        <taxon>eudicotyledons</taxon>
        <taxon>Gunneridae</taxon>
        <taxon>Pentapetalae</taxon>
        <taxon>asterids</taxon>
        <taxon>lamiids</taxon>
        <taxon>Solanales</taxon>
        <taxon>Solanaceae</taxon>
        <taxon>Solanoideae</taxon>
        <taxon>Solaneae</taxon>
        <taxon>Solanum</taxon>
    </lineage>
</organism>
<dbReference type="PANTHER" id="PTHR33180:SF31">
    <property type="entry name" value="POLYPROTEIN PROTEIN"/>
    <property type="match status" value="1"/>
</dbReference>
<sequence length="277" mass="31094">MQCPTHEIPDLVLLECFYMSLSPGNKGLIDQLSPGGLGCIREDVQNRHVGSFGKLDRACQATRREKPEVAEGTRRLAERLFDRPLSPPLYPFCTINFGELNFACRMMLSRRDEIRARSHPTSARVPPVPTPVDPVLALAPNMAPMPPVVPPPKLLNRLKGDGLQTILEEKLLSTEGISCKYFDMRDTLHLHRFKSFTRPRGPYIPSWVLEFYMAYAELVPKSKKKGSELRPVKSVMVRGKEVGCSSEYINTILDRAMHSAHPYEGLPVALSLDELKG</sequence>
<evidence type="ECO:0000313" key="2">
    <source>
        <dbReference type="EnsemblPlants" id="PGSC0003DMT400093412"/>
    </source>
</evidence>
<dbReference type="Gramene" id="PGSC0003DMT400093412">
    <property type="protein sequence ID" value="PGSC0003DMT400093412"/>
    <property type="gene ID" value="PGSC0003DMG400042983"/>
</dbReference>
<dbReference type="PANTHER" id="PTHR33180">
    <property type="entry name" value="PHOTOSYSTEM II CP43 REACTION CENTER PROTEIN"/>
    <property type="match status" value="1"/>
</dbReference>
<dbReference type="HOGENOM" id="CLU_029307_5_0_1"/>
<dbReference type="EnsemblPlants" id="PGSC0003DMT400093412">
    <property type="protein sequence ID" value="PGSC0003DMT400093412"/>
    <property type="gene ID" value="PGSC0003DMG400042983"/>
</dbReference>
<accession>M1DRW9</accession>
<keyword evidence="3" id="KW-1185">Reference proteome</keyword>
<dbReference type="PaxDb" id="4113-PGSC0003DMT400093412"/>
<evidence type="ECO:0000313" key="3">
    <source>
        <dbReference type="Proteomes" id="UP000011115"/>
    </source>
</evidence>
<name>M1DRW9_SOLTU</name>
<evidence type="ECO:0000259" key="1">
    <source>
        <dbReference type="Pfam" id="PF20167"/>
    </source>
</evidence>
<reference evidence="2" key="2">
    <citation type="submission" date="2015-06" db="UniProtKB">
        <authorList>
            <consortium name="EnsemblPlants"/>
        </authorList>
    </citation>
    <scope>IDENTIFICATION</scope>
    <source>
        <strain evidence="2">DM1-3 516 R44</strain>
    </source>
</reference>
<dbReference type="InterPro" id="IPR046796">
    <property type="entry name" value="Transposase_32_dom"/>
</dbReference>
<proteinExistence type="predicted"/>
<reference evidence="3" key="1">
    <citation type="journal article" date="2011" name="Nature">
        <title>Genome sequence and analysis of the tuber crop potato.</title>
        <authorList>
            <consortium name="The Potato Genome Sequencing Consortium"/>
        </authorList>
    </citation>
    <scope>NUCLEOTIDE SEQUENCE [LARGE SCALE GENOMIC DNA]</scope>
    <source>
        <strain evidence="3">cv. DM1-3 516 R44</strain>
    </source>
</reference>
<dbReference type="Pfam" id="PF20167">
    <property type="entry name" value="Transposase_32"/>
    <property type="match status" value="1"/>
</dbReference>